<dbReference type="PANTHER" id="PTHR23416:SF76">
    <property type="entry name" value="ZN(II)2CYS6 TRANSCRIPTION FACTOR (EUROFUNG)"/>
    <property type="match status" value="1"/>
</dbReference>
<protein>
    <recommendedName>
        <fullName evidence="5">Zn(2)-C6 fungal-type domain-containing protein</fullName>
    </recommendedName>
</protein>
<dbReference type="AlphaFoldDB" id="A0A2K1QFQ6"/>
<keyword evidence="2" id="KW-0808">Transferase</keyword>
<keyword evidence="3" id="KW-0539">Nucleus</keyword>
<dbReference type="Gene3D" id="2.160.10.10">
    <property type="entry name" value="Hexapeptide repeat proteins"/>
    <property type="match status" value="1"/>
</dbReference>
<feature type="compositionally biased region" description="Basic and acidic residues" evidence="4">
    <location>
        <begin position="194"/>
        <end position="203"/>
    </location>
</feature>
<comment type="similarity">
    <text evidence="1">Belongs to the transferase hexapeptide repeat family.</text>
</comment>
<dbReference type="Gene3D" id="4.10.240.10">
    <property type="entry name" value="Zn(2)-C6 fungal-type DNA-binding domain"/>
    <property type="match status" value="1"/>
</dbReference>
<evidence type="ECO:0000256" key="2">
    <source>
        <dbReference type="ARBA" id="ARBA00022679"/>
    </source>
</evidence>
<feature type="compositionally biased region" description="Low complexity" evidence="4">
    <location>
        <begin position="395"/>
        <end position="406"/>
    </location>
</feature>
<feature type="compositionally biased region" description="Low complexity" evidence="4">
    <location>
        <begin position="334"/>
        <end position="348"/>
    </location>
</feature>
<dbReference type="PANTHER" id="PTHR23416">
    <property type="entry name" value="SIALIC ACID SYNTHASE-RELATED"/>
    <property type="match status" value="1"/>
</dbReference>
<feature type="domain" description="Zn(2)-C6 fungal-type" evidence="5">
    <location>
        <begin position="228"/>
        <end position="256"/>
    </location>
</feature>
<evidence type="ECO:0000256" key="1">
    <source>
        <dbReference type="ARBA" id="ARBA00007274"/>
    </source>
</evidence>
<feature type="compositionally biased region" description="Polar residues" evidence="4">
    <location>
        <begin position="137"/>
        <end position="169"/>
    </location>
</feature>
<dbReference type="Pfam" id="PF14602">
    <property type="entry name" value="Hexapep_2"/>
    <property type="match status" value="1"/>
</dbReference>
<feature type="region of interest" description="Disordered" evidence="4">
    <location>
        <begin position="31"/>
        <end position="224"/>
    </location>
</feature>
<dbReference type="GO" id="GO:0008270">
    <property type="term" value="F:zinc ion binding"/>
    <property type="evidence" value="ECO:0007669"/>
    <property type="project" value="InterPro"/>
</dbReference>
<dbReference type="InterPro" id="IPR001138">
    <property type="entry name" value="Zn2Cys6_DnaBD"/>
</dbReference>
<dbReference type="Pfam" id="PF12464">
    <property type="entry name" value="Mac"/>
    <property type="match status" value="1"/>
</dbReference>
<dbReference type="OrthoDB" id="25818at2759"/>
<evidence type="ECO:0000313" key="7">
    <source>
        <dbReference type="Proteomes" id="UP000243797"/>
    </source>
</evidence>
<dbReference type="SMART" id="SM01266">
    <property type="entry name" value="Mac"/>
    <property type="match status" value="1"/>
</dbReference>
<feature type="region of interest" description="Disordered" evidence="4">
    <location>
        <begin position="386"/>
        <end position="416"/>
    </location>
</feature>
<gene>
    <name evidence="6" type="ORF">CAC42_6500</name>
</gene>
<dbReference type="InterPro" id="IPR036864">
    <property type="entry name" value="Zn2-C6_fun-type_DNA-bd_sf"/>
</dbReference>
<dbReference type="CDD" id="cd00067">
    <property type="entry name" value="GAL4"/>
    <property type="match status" value="1"/>
</dbReference>
<dbReference type="PROSITE" id="PS00463">
    <property type="entry name" value="ZN2_CY6_FUNGAL_1"/>
    <property type="match status" value="1"/>
</dbReference>
<dbReference type="InterPro" id="IPR051159">
    <property type="entry name" value="Hexapeptide_acetyltransf"/>
</dbReference>
<proteinExistence type="inferred from homology"/>
<dbReference type="PROSITE" id="PS50048">
    <property type="entry name" value="ZN2_CY6_FUNGAL_2"/>
    <property type="match status" value="1"/>
</dbReference>
<feature type="compositionally biased region" description="Low complexity" evidence="4">
    <location>
        <begin position="33"/>
        <end position="46"/>
    </location>
</feature>
<accession>A0A2K1QFQ6</accession>
<feature type="compositionally biased region" description="Polar residues" evidence="4">
    <location>
        <begin position="205"/>
        <end position="224"/>
    </location>
</feature>
<dbReference type="InParanoid" id="A0A2K1QFQ6"/>
<dbReference type="EMBL" id="NKHZ01000088">
    <property type="protein sequence ID" value="PNS13987.1"/>
    <property type="molecule type" value="Genomic_DNA"/>
</dbReference>
<evidence type="ECO:0000256" key="3">
    <source>
        <dbReference type="ARBA" id="ARBA00023242"/>
    </source>
</evidence>
<reference evidence="6 7" key="1">
    <citation type="submission" date="2017-06" db="EMBL/GenBank/DDBJ databases">
        <title>Draft genome sequence of a variant of Elsinoe murrayae.</title>
        <authorList>
            <person name="Cheng Q."/>
        </authorList>
    </citation>
    <scope>NUCLEOTIDE SEQUENCE [LARGE SCALE GENOMIC DNA]</scope>
    <source>
        <strain evidence="6 7">CQ-2017a</strain>
    </source>
</reference>
<feature type="compositionally biased region" description="Basic and acidic residues" evidence="4">
    <location>
        <begin position="109"/>
        <end position="119"/>
    </location>
</feature>
<feature type="region of interest" description="Disordered" evidence="4">
    <location>
        <begin position="287"/>
        <end position="364"/>
    </location>
</feature>
<dbReference type="InterPro" id="IPR024688">
    <property type="entry name" value="Mac_dom"/>
</dbReference>
<keyword evidence="7" id="KW-1185">Reference proteome</keyword>
<evidence type="ECO:0000313" key="6">
    <source>
        <dbReference type="EMBL" id="PNS13987.1"/>
    </source>
</evidence>
<dbReference type="GO" id="GO:0000981">
    <property type="term" value="F:DNA-binding transcription factor activity, RNA polymerase II-specific"/>
    <property type="evidence" value="ECO:0007669"/>
    <property type="project" value="InterPro"/>
</dbReference>
<dbReference type="CDD" id="cd03357">
    <property type="entry name" value="LbH_MAT_GAT"/>
    <property type="match status" value="1"/>
</dbReference>
<name>A0A2K1QFQ6_9PEZI</name>
<dbReference type="SMART" id="SM00066">
    <property type="entry name" value="GAL4"/>
    <property type="match status" value="1"/>
</dbReference>
<sequence>MSVSVQSASLDRFSQQMDQATSRFTAVNGSLNASQAAPRASPPAQSFTFRPDSSAAMSGVRESRSPPQGNDKGRSSAYHVDHQPSKADPAHPDSRGLYENINVAKRKRSLDEDAMDTRSEAPQPSPPPQAQPDTRDTTSQAQAPRTGTPSWDQPQLVQSTSPPSMTSPIFDNGTPDARDPHSSAPQSAGASDSHLAESLKHEMGQPSQFDNVQRNTPKRQFTNRTKTGCHTCRRRKKKCDEGKPVCLNCSKGSFHCEGYGEKKVVAPAMQSNSRGRASTNGATTLNRTSFAQNGFSPFPHSYPEPYRNHPGSRRSTEFFSNSSREPWPTWTADSSQQSSAMHSHSQPSPAGPPSRSTSLFDFGRDYERSPHENLVSAARLGTAIAPASVTTSNRPTPSVAPSPTSSMGPPASTDRDRLRERRRMLAGQPYLHYSDPQLTEDRRECRAALERYNNSTRPSVGTSEEECGRLFKSIIMPELRRAAPSEGRPSGVIGRFVMVEAPFTCEYGYNIHLGDDVVIGSNCTMQDASQIRIGARTIIGPNVRFYCVTMPTDRRARGGSRSLALAAPITIEEDCFIGGDVIILAGRRVGRGSTVGAGTVVSKDVPANCVVAGSPPKVLRFGISVQDDPLGHKPERYQDEEVATLMMKPQGYTLIGSK</sequence>
<dbReference type="GO" id="GO:0008374">
    <property type="term" value="F:O-acyltransferase activity"/>
    <property type="evidence" value="ECO:0007669"/>
    <property type="project" value="TreeGrafter"/>
</dbReference>
<comment type="caution">
    <text evidence="6">The sequence shown here is derived from an EMBL/GenBank/DDBJ whole genome shotgun (WGS) entry which is preliminary data.</text>
</comment>
<evidence type="ECO:0000256" key="4">
    <source>
        <dbReference type="SAM" id="MobiDB-lite"/>
    </source>
</evidence>
<dbReference type="Pfam" id="PF00172">
    <property type="entry name" value="Zn_clus"/>
    <property type="match status" value="1"/>
</dbReference>
<feature type="compositionally biased region" description="Basic and acidic residues" evidence="4">
    <location>
        <begin position="71"/>
        <end position="96"/>
    </location>
</feature>
<dbReference type="InterPro" id="IPR011004">
    <property type="entry name" value="Trimer_LpxA-like_sf"/>
</dbReference>
<organism evidence="6 7">
    <name type="scientific">Sphaceloma murrayae</name>
    <dbReference type="NCBI Taxonomy" id="2082308"/>
    <lineage>
        <taxon>Eukaryota</taxon>
        <taxon>Fungi</taxon>
        <taxon>Dikarya</taxon>
        <taxon>Ascomycota</taxon>
        <taxon>Pezizomycotina</taxon>
        <taxon>Dothideomycetes</taxon>
        <taxon>Dothideomycetidae</taxon>
        <taxon>Myriangiales</taxon>
        <taxon>Elsinoaceae</taxon>
        <taxon>Sphaceloma</taxon>
    </lineage>
</organism>
<dbReference type="InterPro" id="IPR001451">
    <property type="entry name" value="Hexapep"/>
</dbReference>
<dbReference type="Proteomes" id="UP000243797">
    <property type="component" value="Unassembled WGS sequence"/>
</dbReference>
<dbReference type="GO" id="GO:0016407">
    <property type="term" value="F:acetyltransferase activity"/>
    <property type="evidence" value="ECO:0007669"/>
    <property type="project" value="InterPro"/>
</dbReference>
<dbReference type="STRING" id="2082308.A0A2K1QFQ6"/>
<dbReference type="SUPFAM" id="SSF51161">
    <property type="entry name" value="Trimeric LpxA-like enzymes"/>
    <property type="match status" value="1"/>
</dbReference>
<dbReference type="SUPFAM" id="SSF57701">
    <property type="entry name" value="Zn2/Cys6 DNA-binding domain"/>
    <property type="match status" value="1"/>
</dbReference>
<evidence type="ECO:0000259" key="5">
    <source>
        <dbReference type="PROSITE" id="PS50048"/>
    </source>
</evidence>